<comment type="caution">
    <text evidence="2">The sequence shown here is derived from an EMBL/GenBank/DDBJ whole genome shotgun (WGS) entry which is preliminary data.</text>
</comment>
<evidence type="ECO:0000313" key="2">
    <source>
        <dbReference type="EMBL" id="MDT7041441.1"/>
    </source>
</evidence>
<accession>A0ABU3K4X2</accession>
<proteinExistence type="predicted"/>
<evidence type="ECO:0000313" key="3">
    <source>
        <dbReference type="Proteomes" id="UP001250932"/>
    </source>
</evidence>
<protein>
    <submittedName>
        <fullName evidence="2">Uncharacterized protein</fullName>
    </submittedName>
</protein>
<dbReference type="RefSeq" id="WP_313831794.1">
    <property type="nucleotide sequence ID" value="NZ_JAQOUE010000001.1"/>
</dbReference>
<gene>
    <name evidence="2" type="ORF">PPG34_03715</name>
</gene>
<keyword evidence="1" id="KW-0732">Signal</keyword>
<reference evidence="2 3" key="1">
    <citation type="journal article" date="2023" name="ISME J.">
        <title>Cultivation and genomic characterization of novel and ubiquitous marine nitrite-oxidizing bacteria from the Nitrospirales.</title>
        <authorList>
            <person name="Mueller A.J."/>
            <person name="Daebeler A."/>
            <person name="Herbold C.W."/>
            <person name="Kirkegaard R.H."/>
            <person name="Daims H."/>
        </authorList>
    </citation>
    <scope>NUCLEOTIDE SEQUENCE [LARGE SCALE GENOMIC DNA]</scope>
    <source>
        <strain evidence="2 3">EB</strain>
    </source>
</reference>
<keyword evidence="3" id="KW-1185">Reference proteome</keyword>
<feature type="chain" id="PRO_5045411020" evidence="1">
    <location>
        <begin position="21"/>
        <end position="332"/>
    </location>
</feature>
<organism evidence="2 3">
    <name type="scientific">Candidatus Nitronereus thalassa</name>
    <dbReference type="NCBI Taxonomy" id="3020898"/>
    <lineage>
        <taxon>Bacteria</taxon>
        <taxon>Pseudomonadati</taxon>
        <taxon>Nitrospirota</taxon>
        <taxon>Nitrospiria</taxon>
        <taxon>Nitrospirales</taxon>
        <taxon>Nitrospiraceae</taxon>
        <taxon>Candidatus Nitronereus</taxon>
    </lineage>
</organism>
<dbReference type="Proteomes" id="UP001250932">
    <property type="component" value="Unassembled WGS sequence"/>
</dbReference>
<dbReference type="EMBL" id="JAQOUE010000001">
    <property type="protein sequence ID" value="MDT7041441.1"/>
    <property type="molecule type" value="Genomic_DNA"/>
</dbReference>
<name>A0ABU3K4X2_9BACT</name>
<evidence type="ECO:0000256" key="1">
    <source>
        <dbReference type="SAM" id="SignalP"/>
    </source>
</evidence>
<feature type="signal peptide" evidence="1">
    <location>
        <begin position="1"/>
        <end position="20"/>
    </location>
</feature>
<sequence>MRQLIIGLTCLFLTNSIAVAHEKSHDHHQVPTLNKANTVVSMEKDQVTITFGPIDLPAGHEGDLAASMPKHFFNMPELRYMTGYKAEVFTKEGGALPKEYLHHLLLLDMDEPSISCPGEPLFMAGAGMEMTDTRFPTGHGVKLDPAHKLMTLVAFYHKVPPTKNVYARFTMYTAPQGANMAPLEVYQVGVNVVCFSKFDQRPVNQSDEGISIQPGVQVNTSPLRFLVDGCVKFAYPHGHNGALLIALENRTQNKTLLRTVPKVTQDGTLIEFPMHQVYADEQGFSVSTKEDYEMVLVHHRPLQQKTEAWGMGNYLLYMTRGECQSLAKNSTP</sequence>